<dbReference type="PROSITE" id="PS50404">
    <property type="entry name" value="GST_NTER"/>
    <property type="match status" value="1"/>
</dbReference>
<dbReference type="InterPro" id="IPR036249">
    <property type="entry name" value="Thioredoxin-like_sf"/>
</dbReference>
<protein>
    <submittedName>
        <fullName evidence="2">Glutathione S-transferase</fullName>
    </submittedName>
</protein>
<organism evidence="2 3">
    <name type="scientific">Oleiphilus messinensis</name>
    <dbReference type="NCBI Taxonomy" id="141451"/>
    <lineage>
        <taxon>Bacteria</taxon>
        <taxon>Pseudomonadati</taxon>
        <taxon>Pseudomonadota</taxon>
        <taxon>Gammaproteobacteria</taxon>
        <taxon>Oceanospirillales</taxon>
        <taxon>Oleiphilaceae</taxon>
        <taxon>Oleiphilus</taxon>
    </lineage>
</organism>
<reference evidence="2 3" key="1">
    <citation type="submission" date="2017-05" db="EMBL/GenBank/DDBJ databases">
        <title>Genomic insights into alkan degradation activity of Oleiphilus messinensis.</title>
        <authorList>
            <person name="Kozyavkin S.A."/>
            <person name="Slesarev A.I."/>
            <person name="Golyshin P.N."/>
            <person name="Korzhenkov A."/>
            <person name="Golyshina O.N."/>
            <person name="Toshchakov S.V."/>
        </authorList>
    </citation>
    <scope>NUCLEOTIDE SEQUENCE [LARGE SCALE GENOMIC DNA]</scope>
    <source>
        <strain evidence="2 3">ME102</strain>
    </source>
</reference>
<dbReference type="InterPro" id="IPR004045">
    <property type="entry name" value="Glutathione_S-Trfase_N"/>
</dbReference>
<evidence type="ECO:0000259" key="1">
    <source>
        <dbReference type="PROSITE" id="PS50404"/>
    </source>
</evidence>
<evidence type="ECO:0000313" key="3">
    <source>
        <dbReference type="Proteomes" id="UP000196027"/>
    </source>
</evidence>
<dbReference type="SFLD" id="SFLDG01202">
    <property type="entry name" value="SUF2.2"/>
    <property type="match status" value="1"/>
</dbReference>
<gene>
    <name evidence="2" type="ORF">OLMES_0622</name>
</gene>
<dbReference type="Pfam" id="PF13417">
    <property type="entry name" value="GST_N_3"/>
    <property type="match status" value="2"/>
</dbReference>
<proteinExistence type="predicted"/>
<name>A0A1Y0I5B5_9GAMM</name>
<dbReference type="SUPFAM" id="SSF52833">
    <property type="entry name" value="Thioredoxin-like"/>
    <property type="match status" value="2"/>
</dbReference>
<dbReference type="RefSeq" id="WP_198343204.1">
    <property type="nucleotide sequence ID" value="NZ_CP021425.1"/>
</dbReference>
<dbReference type="PANTHER" id="PTHR45288">
    <property type="entry name" value="THIOREDOXIN FAMILY PROTEIN"/>
    <property type="match status" value="1"/>
</dbReference>
<dbReference type="Gene3D" id="3.40.30.10">
    <property type="entry name" value="Glutaredoxin"/>
    <property type="match status" value="2"/>
</dbReference>
<evidence type="ECO:0000313" key="2">
    <source>
        <dbReference type="EMBL" id="ARU54725.1"/>
    </source>
</evidence>
<accession>A0A1Y0I5B5</accession>
<keyword evidence="3" id="KW-1185">Reference proteome</keyword>
<dbReference type="EMBL" id="CP021425">
    <property type="protein sequence ID" value="ARU54725.1"/>
    <property type="molecule type" value="Genomic_DNA"/>
</dbReference>
<sequence length="252" mass="28484">MNRMIDLTSSVVASTLRSWRGSMSSKASTLLKQPIQLFDQEGHPQCRLVREAITELNLDTMIYPCPEGGTRHTERLKELAGHQIIPFLYDPNTGYKATGVNAIVSYLFDHYSKRKAPSFLLESPITVASSKLASLARFQAGTKARASKTPNQSLTLYSFEASPFSRLVREKLSELELPYLLVNLGKQQRADIGPAVMRLTLKPYRPLPGTKRDEFFKKYGDVQVPFLIDPNNDTEMFESADIVRYLEDKYAQ</sequence>
<dbReference type="SFLD" id="SFLDG01181">
    <property type="entry name" value="SUF2"/>
    <property type="match status" value="1"/>
</dbReference>
<dbReference type="SFLD" id="SFLDS00019">
    <property type="entry name" value="Glutathione_Transferase_(cytos"/>
    <property type="match status" value="1"/>
</dbReference>
<feature type="domain" description="GST N-terminal" evidence="1">
    <location>
        <begin position="152"/>
        <end position="252"/>
    </location>
</feature>
<keyword evidence="2" id="KW-0808">Transferase</keyword>
<dbReference type="KEGG" id="ome:OLMES_0622"/>
<dbReference type="GO" id="GO:0016740">
    <property type="term" value="F:transferase activity"/>
    <property type="evidence" value="ECO:0007669"/>
    <property type="project" value="UniProtKB-KW"/>
</dbReference>
<dbReference type="InterPro" id="IPR040079">
    <property type="entry name" value="Glutathione_S-Trfase"/>
</dbReference>
<dbReference type="AlphaFoldDB" id="A0A1Y0I5B5"/>
<dbReference type="PANTHER" id="PTHR45288:SF2">
    <property type="entry name" value="THIOREDOXIN FAMILY PROTEIN"/>
    <property type="match status" value="1"/>
</dbReference>
<dbReference type="Proteomes" id="UP000196027">
    <property type="component" value="Chromosome"/>
</dbReference>